<sequence>MAIRLTELLQAKNGGNQSEMARAVGVTPQAVQKWMSGVTEPRGANLDAAALFLGVSPSELKFGSDATRRRERDIALIKLEARDQSIFDSARVGEKRQAPRDQPAVHSAVIARDPEDGVPDDVVLVPESRIKFSGGNGHINYELVDEHEPATYRRSWFQKHGINPDRVRRFRVTGDSMEPMLFARDTILVNLDETEVTDGRLYALRYGDQLRVKYLSRRLDGTLVLRSVNPSYRDEEVPAELANEHITVIGRVRDRSGTGGL</sequence>
<dbReference type="SMART" id="SM00530">
    <property type="entry name" value="HTH_XRE"/>
    <property type="match status" value="1"/>
</dbReference>
<dbReference type="InterPro" id="IPR036286">
    <property type="entry name" value="LexA/Signal_pep-like_sf"/>
</dbReference>
<dbReference type="CDD" id="cd06529">
    <property type="entry name" value="S24_LexA-like"/>
    <property type="match status" value="1"/>
</dbReference>
<feature type="domain" description="HTH cro/C1-type" evidence="4">
    <location>
        <begin position="12"/>
        <end position="60"/>
    </location>
</feature>
<evidence type="ECO:0000259" key="4">
    <source>
        <dbReference type="PROSITE" id="PS50943"/>
    </source>
</evidence>
<keyword evidence="2" id="KW-0238">DNA-binding</keyword>
<comment type="caution">
    <text evidence="5">The sequence shown here is derived from an EMBL/GenBank/DDBJ whole genome shotgun (WGS) entry which is preliminary data.</text>
</comment>
<dbReference type="InterPro" id="IPR010982">
    <property type="entry name" value="Lambda_DNA-bd_dom_sf"/>
</dbReference>
<dbReference type="PROSITE" id="PS50943">
    <property type="entry name" value="HTH_CROC1"/>
    <property type="match status" value="1"/>
</dbReference>
<organism evidence="5 6">
    <name type="scientific">Pseudoduganella lurida</name>
    <dbReference type="NCBI Taxonomy" id="1036180"/>
    <lineage>
        <taxon>Bacteria</taxon>
        <taxon>Pseudomonadati</taxon>
        <taxon>Pseudomonadota</taxon>
        <taxon>Betaproteobacteria</taxon>
        <taxon>Burkholderiales</taxon>
        <taxon>Oxalobacteraceae</taxon>
        <taxon>Telluria group</taxon>
        <taxon>Pseudoduganella</taxon>
    </lineage>
</organism>
<dbReference type="CDD" id="cd00093">
    <property type="entry name" value="HTH_XRE"/>
    <property type="match status" value="1"/>
</dbReference>
<dbReference type="PANTHER" id="PTHR40661">
    <property type="match status" value="1"/>
</dbReference>
<dbReference type="RefSeq" id="WP_158643037.1">
    <property type="nucleotide sequence ID" value="NZ_VLLB01000001.1"/>
</dbReference>
<dbReference type="Pfam" id="PF01381">
    <property type="entry name" value="HTH_3"/>
    <property type="match status" value="1"/>
</dbReference>
<dbReference type="Proteomes" id="UP000318431">
    <property type="component" value="Unassembled WGS sequence"/>
</dbReference>
<name>A0A562RKT0_9BURK</name>
<keyword evidence="3" id="KW-0804">Transcription</keyword>
<dbReference type="GO" id="GO:0003677">
    <property type="term" value="F:DNA binding"/>
    <property type="evidence" value="ECO:0007669"/>
    <property type="project" value="UniProtKB-KW"/>
</dbReference>
<proteinExistence type="predicted"/>
<gene>
    <name evidence="5" type="ORF">IP91_00095</name>
</gene>
<dbReference type="PANTHER" id="PTHR40661:SF3">
    <property type="entry name" value="FELS-1 PROPHAGE TRANSCRIPTIONAL REGULATOR"/>
    <property type="match status" value="1"/>
</dbReference>
<evidence type="ECO:0000256" key="2">
    <source>
        <dbReference type="ARBA" id="ARBA00023125"/>
    </source>
</evidence>
<dbReference type="SUPFAM" id="SSF51306">
    <property type="entry name" value="LexA/Signal peptidase"/>
    <property type="match status" value="1"/>
</dbReference>
<dbReference type="OrthoDB" id="8613988at2"/>
<dbReference type="InterPro" id="IPR001387">
    <property type="entry name" value="Cro/C1-type_HTH"/>
</dbReference>
<keyword evidence="1" id="KW-0805">Transcription regulation</keyword>
<evidence type="ECO:0000313" key="5">
    <source>
        <dbReference type="EMBL" id="TWI69030.1"/>
    </source>
</evidence>
<keyword evidence="6" id="KW-1185">Reference proteome</keyword>
<protein>
    <submittedName>
        <fullName evidence="5">Peptidase S24-like protein</fullName>
    </submittedName>
</protein>
<evidence type="ECO:0000313" key="6">
    <source>
        <dbReference type="Proteomes" id="UP000318431"/>
    </source>
</evidence>
<dbReference type="Gene3D" id="2.10.109.10">
    <property type="entry name" value="Umud Fragment, subunit A"/>
    <property type="match status" value="1"/>
</dbReference>
<dbReference type="Gene3D" id="1.10.260.40">
    <property type="entry name" value="lambda repressor-like DNA-binding domains"/>
    <property type="match status" value="1"/>
</dbReference>
<reference evidence="5 6" key="1">
    <citation type="journal article" date="2015" name="Stand. Genomic Sci.">
        <title>Genomic Encyclopedia of Bacterial and Archaeal Type Strains, Phase III: the genomes of soil and plant-associated and newly described type strains.</title>
        <authorList>
            <person name="Whitman W.B."/>
            <person name="Woyke T."/>
            <person name="Klenk H.P."/>
            <person name="Zhou Y."/>
            <person name="Lilburn T.G."/>
            <person name="Beck B.J."/>
            <person name="De Vos P."/>
            <person name="Vandamme P."/>
            <person name="Eisen J.A."/>
            <person name="Garrity G."/>
            <person name="Hugenholtz P."/>
            <person name="Kyrpides N.C."/>
        </authorList>
    </citation>
    <scope>NUCLEOTIDE SEQUENCE [LARGE SCALE GENOMIC DNA]</scope>
    <source>
        <strain evidence="5 6">CGMCC 1.10822</strain>
    </source>
</reference>
<dbReference type="InterPro" id="IPR039418">
    <property type="entry name" value="LexA-like"/>
</dbReference>
<evidence type="ECO:0000256" key="3">
    <source>
        <dbReference type="ARBA" id="ARBA00023163"/>
    </source>
</evidence>
<dbReference type="InterPro" id="IPR015927">
    <property type="entry name" value="Peptidase_S24_S26A/B/C"/>
</dbReference>
<evidence type="ECO:0000256" key="1">
    <source>
        <dbReference type="ARBA" id="ARBA00023015"/>
    </source>
</evidence>
<dbReference type="SUPFAM" id="SSF47413">
    <property type="entry name" value="lambda repressor-like DNA-binding domains"/>
    <property type="match status" value="1"/>
</dbReference>
<dbReference type="EMBL" id="VLLB01000001">
    <property type="protein sequence ID" value="TWI69030.1"/>
    <property type="molecule type" value="Genomic_DNA"/>
</dbReference>
<dbReference type="Pfam" id="PF00717">
    <property type="entry name" value="Peptidase_S24"/>
    <property type="match status" value="1"/>
</dbReference>
<dbReference type="AlphaFoldDB" id="A0A562RKT0"/>
<accession>A0A562RKT0</accession>